<protein>
    <submittedName>
        <fullName evidence="2">Uncharacterized protein</fullName>
    </submittedName>
</protein>
<evidence type="ECO:0000256" key="1">
    <source>
        <dbReference type="SAM" id="SignalP"/>
    </source>
</evidence>
<dbReference type="EMBL" id="GBRH01272722">
    <property type="protein sequence ID" value="JAD25173.1"/>
    <property type="molecule type" value="Transcribed_RNA"/>
</dbReference>
<reference evidence="2" key="1">
    <citation type="submission" date="2014-09" db="EMBL/GenBank/DDBJ databases">
        <authorList>
            <person name="Magalhaes I.L.F."/>
            <person name="Oliveira U."/>
            <person name="Santos F.R."/>
            <person name="Vidigal T.H.D.A."/>
            <person name="Brescovit A.D."/>
            <person name="Santos A.J."/>
        </authorList>
    </citation>
    <scope>NUCLEOTIDE SEQUENCE</scope>
    <source>
        <tissue evidence="2">Shoot tissue taken approximately 20 cm above the soil surface</tissue>
    </source>
</reference>
<accession>A0A0A8YI78</accession>
<dbReference type="AlphaFoldDB" id="A0A0A8YI78"/>
<organism evidence="2">
    <name type="scientific">Arundo donax</name>
    <name type="common">Giant reed</name>
    <name type="synonym">Donax arundinaceus</name>
    <dbReference type="NCBI Taxonomy" id="35708"/>
    <lineage>
        <taxon>Eukaryota</taxon>
        <taxon>Viridiplantae</taxon>
        <taxon>Streptophyta</taxon>
        <taxon>Embryophyta</taxon>
        <taxon>Tracheophyta</taxon>
        <taxon>Spermatophyta</taxon>
        <taxon>Magnoliopsida</taxon>
        <taxon>Liliopsida</taxon>
        <taxon>Poales</taxon>
        <taxon>Poaceae</taxon>
        <taxon>PACMAD clade</taxon>
        <taxon>Arundinoideae</taxon>
        <taxon>Arundineae</taxon>
        <taxon>Arundo</taxon>
    </lineage>
</organism>
<proteinExistence type="predicted"/>
<feature type="chain" id="PRO_5002042160" evidence="1">
    <location>
        <begin position="17"/>
        <end position="56"/>
    </location>
</feature>
<evidence type="ECO:0000313" key="2">
    <source>
        <dbReference type="EMBL" id="JAD25173.1"/>
    </source>
</evidence>
<name>A0A0A8YI78_ARUDO</name>
<feature type="signal peptide" evidence="1">
    <location>
        <begin position="1"/>
        <end position="16"/>
    </location>
</feature>
<reference evidence="2" key="2">
    <citation type="journal article" date="2015" name="Data Brief">
        <title>Shoot transcriptome of the giant reed, Arundo donax.</title>
        <authorList>
            <person name="Barrero R.A."/>
            <person name="Guerrero F.D."/>
            <person name="Moolhuijzen P."/>
            <person name="Goolsby J.A."/>
            <person name="Tidwell J."/>
            <person name="Bellgard S.E."/>
            <person name="Bellgard M.I."/>
        </authorList>
    </citation>
    <scope>NUCLEOTIDE SEQUENCE</scope>
    <source>
        <tissue evidence="2">Shoot tissue taken approximately 20 cm above the soil surface</tissue>
    </source>
</reference>
<sequence>METLMFLCFCLHGCRCRQIADIHADFSCFSGTNISLGNTICMNNCHLVIQQGSLVN</sequence>
<keyword evidence="1" id="KW-0732">Signal</keyword>